<dbReference type="PANTHER" id="PTHR11748">
    <property type="entry name" value="D-LACTATE DEHYDROGENASE"/>
    <property type="match status" value="1"/>
</dbReference>
<dbReference type="InterPro" id="IPR016169">
    <property type="entry name" value="FAD-bd_PCMH_sub2"/>
</dbReference>
<proteinExistence type="predicted"/>
<protein>
    <submittedName>
        <fullName evidence="3">FAD-binding oxidoreductase</fullName>
    </submittedName>
</protein>
<dbReference type="AlphaFoldDB" id="A0A524RNJ2"/>
<dbReference type="Pfam" id="PF01565">
    <property type="entry name" value="FAD_binding_4"/>
    <property type="match status" value="1"/>
</dbReference>
<dbReference type="Gene3D" id="3.30.465.10">
    <property type="match status" value="1"/>
</dbReference>
<dbReference type="PROSITE" id="PS51387">
    <property type="entry name" value="FAD_PCMH"/>
    <property type="match status" value="1"/>
</dbReference>
<accession>A0A524RNJ2</accession>
<name>A0A524RNJ2_9CHRO</name>
<dbReference type="InterPro" id="IPR006094">
    <property type="entry name" value="Oxid_FAD_bind_N"/>
</dbReference>
<organism evidence="3 4">
    <name type="scientific">Aphanocapsa feldmannii 277cV</name>
    <dbReference type="NCBI Taxonomy" id="2507553"/>
    <lineage>
        <taxon>Bacteria</taxon>
        <taxon>Bacillati</taxon>
        <taxon>Cyanobacteriota</taxon>
        <taxon>Cyanophyceae</taxon>
        <taxon>Oscillatoriophycideae</taxon>
        <taxon>Chroococcales</taxon>
        <taxon>Microcystaceae</taxon>
        <taxon>Aphanocapsa</taxon>
    </lineage>
</organism>
<evidence type="ECO:0000259" key="2">
    <source>
        <dbReference type="PROSITE" id="PS51387"/>
    </source>
</evidence>
<dbReference type="PANTHER" id="PTHR11748:SF119">
    <property type="entry name" value="D-2-HYDROXYGLUTARATE DEHYDROGENASE"/>
    <property type="match status" value="1"/>
</dbReference>
<evidence type="ECO:0000256" key="1">
    <source>
        <dbReference type="SAM" id="MobiDB-lite"/>
    </source>
</evidence>
<evidence type="ECO:0000313" key="4">
    <source>
        <dbReference type="Proteomes" id="UP000317990"/>
    </source>
</evidence>
<dbReference type="Proteomes" id="UP000317990">
    <property type="component" value="Unassembled WGS sequence"/>
</dbReference>
<gene>
    <name evidence="3" type="ORF">ERJ67_05290</name>
</gene>
<dbReference type="EMBL" id="SRMO01000059">
    <property type="protein sequence ID" value="TGG92629.1"/>
    <property type="molecule type" value="Genomic_DNA"/>
</dbReference>
<evidence type="ECO:0000313" key="3">
    <source>
        <dbReference type="EMBL" id="TGG92629.1"/>
    </source>
</evidence>
<dbReference type="GO" id="GO:1903457">
    <property type="term" value="P:lactate catabolic process"/>
    <property type="evidence" value="ECO:0007669"/>
    <property type="project" value="TreeGrafter"/>
</dbReference>
<dbReference type="GO" id="GO:0071949">
    <property type="term" value="F:FAD binding"/>
    <property type="evidence" value="ECO:0007669"/>
    <property type="project" value="InterPro"/>
</dbReference>
<dbReference type="GO" id="GO:0004458">
    <property type="term" value="F:D-lactate dehydrogenase (cytochrome) activity"/>
    <property type="evidence" value="ECO:0007669"/>
    <property type="project" value="TreeGrafter"/>
</dbReference>
<feature type="region of interest" description="Disordered" evidence="1">
    <location>
        <begin position="463"/>
        <end position="491"/>
    </location>
</feature>
<dbReference type="SUPFAM" id="SSF56176">
    <property type="entry name" value="FAD-binding/transporter-associated domain-like"/>
    <property type="match status" value="1"/>
</dbReference>
<comment type="caution">
    <text evidence="3">The sequence shown here is derived from an EMBL/GenBank/DDBJ whole genome shotgun (WGS) entry which is preliminary data.</text>
</comment>
<feature type="domain" description="FAD-binding PCMH-type" evidence="2">
    <location>
        <begin position="61"/>
        <end position="234"/>
    </location>
</feature>
<dbReference type="InterPro" id="IPR036318">
    <property type="entry name" value="FAD-bd_PCMH-like_sf"/>
</dbReference>
<sequence length="491" mass="52515">MALLSFPELGPRRHHSGAIDALVRQLEPLEKAGLVLRRSQQDLKRYGRDAFDYSPVLQEHLRGAAAELAVRPADSGQVEAIAAACACHGVPLTLRGAGTGNYGQAVPLLGGVVLETTGLDRIRSIGQASFTAEPGCRLQAIDRVLEPHGLALRLAPSTYRTATLAGFVAGGSGGIGSVRWGFLRDPGNLLGVEIVTLEPSPRRLQLDGAAAQPICHAYGTNGIITALTLPVAPLRRWHELLIGVADLDQALALGDTIRQGEIEIRQLALLDRPVAALMPWPEPQGQACRPAAARASCWLVALVSEPHLARMRELVEAAHADLLLQRPERQGGGLPLGEICWNHTTLHARAVDPGWTYLQLLLPQPEMTAIRQLSMHWGTQLSWHLEAVCSEGTPRWAAMPLVRWRGTEALERLMRQTVDLGCVLFNPHVITVEDGGLGGVDAHQVAAKLRHDPAGLMNPGKLRGWPDAAGHRQGSAAPSGIGLTDGEAAPG</sequence>
<dbReference type="InterPro" id="IPR016166">
    <property type="entry name" value="FAD-bd_PCMH"/>
</dbReference>
<reference evidence="3 4" key="1">
    <citation type="journal article" date="2019" name="mSystems">
        <title>Life at home and on the roam: Genomic adaptions reflect the dual lifestyle of an intracellular, facultative symbiont.</title>
        <authorList>
            <person name="Burgsdorf I."/>
        </authorList>
    </citation>
    <scope>NUCLEOTIDE SEQUENCE [LARGE SCALE GENOMIC DNA]</scope>
    <source>
        <strain evidence="3">277cV</strain>
    </source>
</reference>
<dbReference type="GO" id="GO:0008720">
    <property type="term" value="F:D-lactate dehydrogenase (NAD+) activity"/>
    <property type="evidence" value="ECO:0007669"/>
    <property type="project" value="TreeGrafter"/>
</dbReference>